<dbReference type="Proteomes" id="UP000324897">
    <property type="component" value="Unassembled WGS sequence"/>
</dbReference>
<evidence type="ECO:0000313" key="2">
    <source>
        <dbReference type="EMBL" id="TVU42014.1"/>
    </source>
</evidence>
<sequence>MPRRAAPPRSPAASRRRPAQSARHAAAPFHAMLRRPSPCRIAPPCPPAASCRRPSLRTPQHMWVALRLAVKLEDEPQVRLHVVGEAELRRRGVALASRFPREEKSDDFALNYSRSASSEWFISVTWDLCKSLPQRK</sequence>
<comment type="caution">
    <text evidence="2">The sequence shown here is derived from an EMBL/GenBank/DDBJ whole genome shotgun (WGS) entry which is preliminary data.</text>
</comment>
<gene>
    <name evidence="2" type="ORF">EJB05_08396</name>
</gene>
<dbReference type="EMBL" id="RWGY01000005">
    <property type="protein sequence ID" value="TVU42014.1"/>
    <property type="molecule type" value="Genomic_DNA"/>
</dbReference>
<feature type="region of interest" description="Disordered" evidence="1">
    <location>
        <begin position="1"/>
        <end position="28"/>
    </location>
</feature>
<protein>
    <submittedName>
        <fullName evidence="2">Uncharacterized protein</fullName>
    </submittedName>
</protein>
<organism evidence="2 3">
    <name type="scientific">Eragrostis curvula</name>
    <name type="common">weeping love grass</name>
    <dbReference type="NCBI Taxonomy" id="38414"/>
    <lineage>
        <taxon>Eukaryota</taxon>
        <taxon>Viridiplantae</taxon>
        <taxon>Streptophyta</taxon>
        <taxon>Embryophyta</taxon>
        <taxon>Tracheophyta</taxon>
        <taxon>Spermatophyta</taxon>
        <taxon>Magnoliopsida</taxon>
        <taxon>Liliopsida</taxon>
        <taxon>Poales</taxon>
        <taxon>Poaceae</taxon>
        <taxon>PACMAD clade</taxon>
        <taxon>Chloridoideae</taxon>
        <taxon>Eragrostideae</taxon>
        <taxon>Eragrostidinae</taxon>
        <taxon>Eragrostis</taxon>
    </lineage>
</organism>
<reference evidence="2 3" key="1">
    <citation type="journal article" date="2019" name="Sci. Rep.">
        <title>A high-quality genome of Eragrostis curvula grass provides insights into Poaceae evolution and supports new strategies to enhance forage quality.</title>
        <authorList>
            <person name="Carballo J."/>
            <person name="Santos B.A.C.M."/>
            <person name="Zappacosta D."/>
            <person name="Garbus I."/>
            <person name="Selva J.P."/>
            <person name="Gallo C.A."/>
            <person name="Diaz A."/>
            <person name="Albertini E."/>
            <person name="Caccamo M."/>
            <person name="Echenique V."/>
        </authorList>
    </citation>
    <scope>NUCLEOTIDE SEQUENCE [LARGE SCALE GENOMIC DNA]</scope>
    <source>
        <strain evidence="3">cv. Victoria</strain>
        <tissue evidence="2">Leaf</tissue>
    </source>
</reference>
<evidence type="ECO:0000313" key="3">
    <source>
        <dbReference type="Proteomes" id="UP000324897"/>
    </source>
</evidence>
<dbReference type="Gramene" id="TVU42014">
    <property type="protein sequence ID" value="TVU42014"/>
    <property type="gene ID" value="EJB05_08396"/>
</dbReference>
<feature type="compositionally biased region" description="Low complexity" evidence="1">
    <location>
        <begin position="19"/>
        <end position="28"/>
    </location>
</feature>
<evidence type="ECO:0000256" key="1">
    <source>
        <dbReference type="SAM" id="MobiDB-lite"/>
    </source>
</evidence>
<dbReference type="AlphaFoldDB" id="A0A5J9W3E0"/>
<name>A0A5J9W3E0_9POAL</name>
<keyword evidence="3" id="KW-1185">Reference proteome</keyword>
<accession>A0A5J9W3E0</accession>
<feature type="non-terminal residue" evidence="2">
    <location>
        <position position="1"/>
    </location>
</feature>
<proteinExistence type="predicted"/>